<dbReference type="InterPro" id="IPR025398">
    <property type="entry name" value="DUF4371"/>
</dbReference>
<dbReference type="Pfam" id="PF14291">
    <property type="entry name" value="DUF4371"/>
    <property type="match status" value="1"/>
</dbReference>
<accession>A0AAW2T6U4</accession>
<gene>
    <name evidence="2" type="ORF">Sradi_2330600</name>
</gene>
<organism evidence="2">
    <name type="scientific">Sesamum radiatum</name>
    <name type="common">Black benniseed</name>
    <dbReference type="NCBI Taxonomy" id="300843"/>
    <lineage>
        <taxon>Eukaryota</taxon>
        <taxon>Viridiplantae</taxon>
        <taxon>Streptophyta</taxon>
        <taxon>Embryophyta</taxon>
        <taxon>Tracheophyta</taxon>
        <taxon>Spermatophyta</taxon>
        <taxon>Magnoliopsida</taxon>
        <taxon>eudicotyledons</taxon>
        <taxon>Gunneridae</taxon>
        <taxon>Pentapetalae</taxon>
        <taxon>asterids</taxon>
        <taxon>lamiids</taxon>
        <taxon>Lamiales</taxon>
        <taxon>Pedaliaceae</taxon>
        <taxon>Sesamum</taxon>
    </lineage>
</organism>
<name>A0AAW2T6U4_SESRA</name>
<reference evidence="2" key="1">
    <citation type="submission" date="2020-06" db="EMBL/GenBank/DDBJ databases">
        <authorList>
            <person name="Li T."/>
            <person name="Hu X."/>
            <person name="Zhang T."/>
            <person name="Song X."/>
            <person name="Zhang H."/>
            <person name="Dai N."/>
            <person name="Sheng W."/>
            <person name="Hou X."/>
            <person name="Wei L."/>
        </authorList>
    </citation>
    <scope>NUCLEOTIDE SEQUENCE</scope>
    <source>
        <strain evidence="2">G02</strain>
        <tissue evidence="2">Leaf</tissue>
    </source>
</reference>
<dbReference type="PANTHER" id="PTHR45749:SF34">
    <property type="entry name" value="ZINC FINGER MYM-TYPE PROTEIN 1-LIKE"/>
    <property type="match status" value="1"/>
</dbReference>
<comment type="caution">
    <text evidence="2">The sequence shown here is derived from an EMBL/GenBank/DDBJ whole genome shotgun (WGS) entry which is preliminary data.</text>
</comment>
<evidence type="ECO:0000259" key="1">
    <source>
        <dbReference type="Pfam" id="PF14291"/>
    </source>
</evidence>
<evidence type="ECO:0000313" key="2">
    <source>
        <dbReference type="EMBL" id="KAL0399873.1"/>
    </source>
</evidence>
<dbReference type="PANTHER" id="PTHR45749">
    <property type="match status" value="1"/>
</dbReference>
<reference evidence="2" key="2">
    <citation type="journal article" date="2024" name="Plant">
        <title>Genomic evolution and insights into agronomic trait innovations of Sesamum species.</title>
        <authorList>
            <person name="Miao H."/>
            <person name="Wang L."/>
            <person name="Qu L."/>
            <person name="Liu H."/>
            <person name="Sun Y."/>
            <person name="Le M."/>
            <person name="Wang Q."/>
            <person name="Wei S."/>
            <person name="Zheng Y."/>
            <person name="Lin W."/>
            <person name="Duan Y."/>
            <person name="Cao H."/>
            <person name="Xiong S."/>
            <person name="Wang X."/>
            <person name="Wei L."/>
            <person name="Li C."/>
            <person name="Ma Q."/>
            <person name="Ju M."/>
            <person name="Zhao R."/>
            <person name="Li G."/>
            <person name="Mu C."/>
            <person name="Tian Q."/>
            <person name="Mei H."/>
            <person name="Zhang T."/>
            <person name="Gao T."/>
            <person name="Zhang H."/>
        </authorList>
    </citation>
    <scope>NUCLEOTIDE SEQUENCE</scope>
    <source>
        <strain evidence="2">G02</strain>
    </source>
</reference>
<protein>
    <submittedName>
        <fullName evidence="2">Zinc finger MYM-type protein 1</fullName>
    </submittedName>
</protein>
<dbReference type="AlphaFoldDB" id="A0AAW2T6U4"/>
<sequence length="161" mass="17902">MQGLAFCGHDESVTSKNRENFLEILNWYGKRVDNVGSVLNENALKNNQMTSSQIQKDLARACAAETTSYIISEIGDSYFSLLVDESRDKSIKEHMAVIVTFVNKKGQVIERFLGVEHVTDTLASSLKAALEGIFARYSLSISRLRGQGYDGASNMRGHFMV</sequence>
<dbReference type="EMBL" id="JACGWJ010000009">
    <property type="protein sequence ID" value="KAL0399873.1"/>
    <property type="molecule type" value="Genomic_DNA"/>
</dbReference>
<feature type="domain" description="DUF4371" evidence="1">
    <location>
        <begin position="2"/>
        <end position="159"/>
    </location>
</feature>
<proteinExistence type="predicted"/>